<dbReference type="EMBL" id="JAJAQI010000110">
    <property type="protein sequence ID" value="MCB4825504.1"/>
    <property type="molecule type" value="Genomic_DNA"/>
</dbReference>
<dbReference type="RefSeq" id="WP_226614478.1">
    <property type="nucleotide sequence ID" value="NZ_JAJAQI010000110.1"/>
</dbReference>
<keyword evidence="2" id="KW-1185">Reference proteome</keyword>
<evidence type="ECO:0000313" key="1">
    <source>
        <dbReference type="EMBL" id="MCB4825504.1"/>
    </source>
</evidence>
<gene>
    <name evidence="1" type="ORF">LHA35_27755</name>
</gene>
<comment type="caution">
    <text evidence="1">The sequence shown here is derived from an EMBL/GenBank/DDBJ whole genome shotgun (WGS) entry which is preliminary data.</text>
</comment>
<proteinExistence type="predicted"/>
<dbReference type="AlphaFoldDB" id="A0A9X1LB60"/>
<accession>A0A9X1LB60</accession>
<protein>
    <submittedName>
        <fullName evidence="1">Uncharacterized protein</fullName>
    </submittedName>
</protein>
<organism evidence="1 2">
    <name type="scientific">Roseicella aerolata</name>
    <dbReference type="NCBI Taxonomy" id="2883479"/>
    <lineage>
        <taxon>Bacteria</taxon>
        <taxon>Pseudomonadati</taxon>
        <taxon>Pseudomonadota</taxon>
        <taxon>Alphaproteobacteria</taxon>
        <taxon>Acetobacterales</taxon>
        <taxon>Roseomonadaceae</taxon>
        <taxon>Roseicella</taxon>
    </lineage>
</organism>
<evidence type="ECO:0000313" key="2">
    <source>
        <dbReference type="Proteomes" id="UP001139311"/>
    </source>
</evidence>
<reference evidence="1" key="1">
    <citation type="submission" date="2021-10" db="EMBL/GenBank/DDBJ databases">
        <title>Roseicella aerolatum sp. nov., isolated from aerosols of e-waste dismantling site.</title>
        <authorList>
            <person name="Qin T."/>
        </authorList>
    </citation>
    <scope>NUCLEOTIDE SEQUENCE</scope>
    <source>
        <strain evidence="1">GB24</strain>
    </source>
</reference>
<sequence length="81" mass="8733">MVSKLDKIARLTEGLQSLPEPATAPTRAKRERGVPVNLRMPEALLARYAAEAGRRSAERGRTVTAQTVMLEVLAAGLPEHG</sequence>
<name>A0A9X1LB60_9PROT</name>
<dbReference type="Proteomes" id="UP001139311">
    <property type="component" value="Unassembled WGS sequence"/>
</dbReference>